<protein>
    <submittedName>
        <fullName evidence="2">Uncharacterized protein</fullName>
    </submittedName>
</protein>
<dbReference type="Proteomes" id="UP000010472">
    <property type="component" value="Chromosome"/>
</dbReference>
<dbReference type="EMBL" id="CP003620">
    <property type="protein sequence ID" value="AFZ11545.1"/>
    <property type="molecule type" value="Genomic_DNA"/>
</dbReference>
<evidence type="ECO:0000313" key="3">
    <source>
        <dbReference type="Proteomes" id="UP000010472"/>
    </source>
</evidence>
<reference evidence="2 3" key="1">
    <citation type="submission" date="2012-06" db="EMBL/GenBank/DDBJ databases">
        <title>Finished chromosome of genome of Crinalium epipsammum PCC 9333.</title>
        <authorList>
            <consortium name="US DOE Joint Genome Institute"/>
            <person name="Gugger M."/>
            <person name="Coursin T."/>
            <person name="Rippka R."/>
            <person name="Tandeau De Marsac N."/>
            <person name="Huntemann M."/>
            <person name="Wei C.-L."/>
            <person name="Han J."/>
            <person name="Detter J.C."/>
            <person name="Han C."/>
            <person name="Tapia R."/>
            <person name="Davenport K."/>
            <person name="Daligault H."/>
            <person name="Erkkila T."/>
            <person name="Gu W."/>
            <person name="Munk A.C.C."/>
            <person name="Teshima H."/>
            <person name="Xu Y."/>
            <person name="Chain P."/>
            <person name="Chen A."/>
            <person name="Krypides N."/>
            <person name="Mavromatis K."/>
            <person name="Markowitz V."/>
            <person name="Szeto E."/>
            <person name="Ivanova N."/>
            <person name="Mikhailova N."/>
            <person name="Ovchinnikova G."/>
            <person name="Pagani I."/>
            <person name="Pati A."/>
            <person name="Goodwin L."/>
            <person name="Peters L."/>
            <person name="Pitluck S."/>
            <person name="Woyke T."/>
            <person name="Kerfeld C."/>
        </authorList>
    </citation>
    <scope>NUCLEOTIDE SEQUENCE [LARGE SCALE GENOMIC DNA]</scope>
    <source>
        <strain evidence="2 3">PCC 9333</strain>
    </source>
</reference>
<name>K9VWN7_9CYAN</name>
<feature type="compositionally biased region" description="Pro residues" evidence="1">
    <location>
        <begin position="57"/>
        <end position="67"/>
    </location>
</feature>
<gene>
    <name evidence="2" type="ORF">Cri9333_0600</name>
</gene>
<sequence>MKKFLLFCLRSPCSIILWEFCSLFFWLSTANAGGFGEQKPPSPQPISVPSPEVITPSPAPVIPPSPTPTTTDKTSGLNVVTPILNWDKWGQTYWSNQNICREMNANVICLSAQTARQMRWQIPPKNQAINSVVRARKL</sequence>
<dbReference type="KEGG" id="cep:Cri9333_0600"/>
<feature type="region of interest" description="Disordered" evidence="1">
    <location>
        <begin position="36"/>
        <end position="75"/>
    </location>
</feature>
<organism evidence="2 3">
    <name type="scientific">Crinalium epipsammum PCC 9333</name>
    <dbReference type="NCBI Taxonomy" id="1173022"/>
    <lineage>
        <taxon>Bacteria</taxon>
        <taxon>Bacillati</taxon>
        <taxon>Cyanobacteriota</taxon>
        <taxon>Cyanophyceae</taxon>
        <taxon>Gomontiellales</taxon>
        <taxon>Gomontiellaceae</taxon>
        <taxon>Crinalium</taxon>
    </lineage>
</organism>
<accession>K9VWN7</accession>
<dbReference type="STRING" id="1173022.Cri9333_0600"/>
<dbReference type="AlphaFoldDB" id="K9VWN7"/>
<evidence type="ECO:0000256" key="1">
    <source>
        <dbReference type="SAM" id="MobiDB-lite"/>
    </source>
</evidence>
<keyword evidence="3" id="KW-1185">Reference proteome</keyword>
<evidence type="ECO:0000313" key="2">
    <source>
        <dbReference type="EMBL" id="AFZ11545.1"/>
    </source>
</evidence>
<proteinExistence type="predicted"/>
<dbReference type="HOGENOM" id="CLU_1851804_0_0_3"/>